<evidence type="ECO:0000259" key="2">
    <source>
        <dbReference type="Pfam" id="PF00171"/>
    </source>
</evidence>
<dbReference type="Gene3D" id="3.40.605.10">
    <property type="entry name" value="Aldehyde Dehydrogenase, Chain A, domain 1"/>
    <property type="match status" value="1"/>
</dbReference>
<dbReference type="InterPro" id="IPR015590">
    <property type="entry name" value="Aldehyde_DH_dom"/>
</dbReference>
<name>A0ABP8X940_9ACTN</name>
<evidence type="ECO:0000313" key="3">
    <source>
        <dbReference type="EMBL" id="GAA4702947.1"/>
    </source>
</evidence>
<dbReference type="PROSITE" id="PS00070">
    <property type="entry name" value="ALDEHYDE_DEHYDR_CYS"/>
    <property type="match status" value="1"/>
</dbReference>
<dbReference type="InterPro" id="IPR016160">
    <property type="entry name" value="Ald_DH_CS_CYS"/>
</dbReference>
<dbReference type="Proteomes" id="UP001499974">
    <property type="component" value="Unassembled WGS sequence"/>
</dbReference>
<accession>A0ABP8X940</accession>
<comment type="caution">
    <text evidence="3">The sequence shown here is derived from an EMBL/GenBank/DDBJ whole genome shotgun (WGS) entry which is preliminary data.</text>
</comment>
<dbReference type="InterPro" id="IPR016162">
    <property type="entry name" value="Ald_DH_N"/>
</dbReference>
<reference evidence="4" key="1">
    <citation type="journal article" date="2019" name="Int. J. Syst. Evol. Microbiol.">
        <title>The Global Catalogue of Microorganisms (GCM) 10K type strain sequencing project: providing services to taxonomists for standard genome sequencing and annotation.</title>
        <authorList>
            <consortium name="The Broad Institute Genomics Platform"/>
            <consortium name="The Broad Institute Genome Sequencing Center for Infectious Disease"/>
            <person name="Wu L."/>
            <person name="Ma J."/>
        </authorList>
    </citation>
    <scope>NUCLEOTIDE SEQUENCE [LARGE SCALE GENOMIC DNA]</scope>
    <source>
        <strain evidence="4">JCM 18531</strain>
    </source>
</reference>
<organism evidence="3 4">
    <name type="scientific">Nocardioides conyzicola</name>
    <dbReference type="NCBI Taxonomy" id="1651781"/>
    <lineage>
        <taxon>Bacteria</taxon>
        <taxon>Bacillati</taxon>
        <taxon>Actinomycetota</taxon>
        <taxon>Actinomycetes</taxon>
        <taxon>Propionibacteriales</taxon>
        <taxon>Nocardioidaceae</taxon>
        <taxon>Nocardioides</taxon>
    </lineage>
</organism>
<dbReference type="InterPro" id="IPR047110">
    <property type="entry name" value="GABD/Sad-like"/>
</dbReference>
<feature type="domain" description="Aldehyde dehydrogenase" evidence="2">
    <location>
        <begin position="6"/>
        <end position="448"/>
    </location>
</feature>
<evidence type="ECO:0000256" key="1">
    <source>
        <dbReference type="ARBA" id="ARBA00023002"/>
    </source>
</evidence>
<dbReference type="Pfam" id="PF00171">
    <property type="entry name" value="Aldedh"/>
    <property type="match status" value="1"/>
</dbReference>
<dbReference type="Gene3D" id="3.40.309.10">
    <property type="entry name" value="Aldehyde Dehydrogenase, Chain A, domain 2"/>
    <property type="match status" value="1"/>
</dbReference>
<dbReference type="InterPro" id="IPR016161">
    <property type="entry name" value="Ald_DH/histidinol_DH"/>
</dbReference>
<dbReference type="PANTHER" id="PTHR43217:SF1">
    <property type="entry name" value="SUCCINATE SEMIALDEHYDE DEHYDROGENASE [NAD(P)+] SAD"/>
    <property type="match status" value="1"/>
</dbReference>
<keyword evidence="4" id="KW-1185">Reference proteome</keyword>
<dbReference type="SUPFAM" id="SSF53720">
    <property type="entry name" value="ALDH-like"/>
    <property type="match status" value="1"/>
</dbReference>
<gene>
    <name evidence="3" type="ORF">GCM10023349_20360</name>
</gene>
<dbReference type="PANTHER" id="PTHR43217">
    <property type="entry name" value="SUCCINATE SEMIALDEHYDE DEHYDROGENASE [NAD(P)+] SAD"/>
    <property type="match status" value="1"/>
</dbReference>
<dbReference type="InterPro" id="IPR016163">
    <property type="entry name" value="Ald_DH_C"/>
</dbReference>
<dbReference type="RefSeq" id="WP_345521144.1">
    <property type="nucleotide sequence ID" value="NZ_BAABKM010000002.1"/>
</dbReference>
<sequence length="452" mass="47760">MRVVVTRNPATGEELATYDAHDEAGVEAALAAVHAASQVWGATPLDDRLGLLRGVGKRLSERREEYAALITAEMGKPLAEALGEVDKCAWNCEVVADLATGWLADHEIESSASRSWLSYEPVGVVFAVMPWNFPFWQVLRFACAALAAGNAALLKHSPDVTGCALAIEDLFADAGQDVGCPTGLFRSLVVAAEDVPAVSRRVVEDPRVAAVTLTGSERAGSAIASIAGAAIKKSVLELGGSDPFVVLADADVPLAAATAVKARFTNTGQSCVCAKRFIVHEDVADEFVERFVDHMALLEISPMAREDLRDAVVRQVEESVAQGARLVTGGKAIDGPGWYVEPTLLTDVEPGMTAFVEETFGPVATVTRARDDDHAVELANATTFGLGASVWGSSEHALAVGRRVRSGALFVNAMVASDPRLPFGGIGRSGYGRELSAEGVREFTNVRTMVVS</sequence>
<dbReference type="EMBL" id="BAABKM010000002">
    <property type="protein sequence ID" value="GAA4702947.1"/>
    <property type="molecule type" value="Genomic_DNA"/>
</dbReference>
<evidence type="ECO:0000313" key="4">
    <source>
        <dbReference type="Proteomes" id="UP001499974"/>
    </source>
</evidence>
<protein>
    <submittedName>
        <fullName evidence="3">NAD-dependent succinate-semialdehyde dehydrogenase</fullName>
    </submittedName>
</protein>
<proteinExistence type="predicted"/>
<keyword evidence="1" id="KW-0560">Oxidoreductase</keyword>